<sequence>MAIRCLLALLILQVALARDYYDILKVPKGAADSVIKRSYRKLALQYHPDKVKGSEEEKAAAAKKFADINHAYEVLSSEEKRRIYNRYGEDGLKQHGAQGGGGGGGGAADIFSQFFGGAFGGGFGFGGGEEEEQTPKGHNVRVDLEVSLRDLYVGTTVRVLRDKPVARPAKGTRKCNCRNKVVTRQLGPGMFQQFQQQECQECPNVAYARETEALNVAVEPGMSDRQEVVFFEEGEPLLDGEPGDLNFVLRTRPHVRFERAGNDLRHNLTISLVDALVGFSTEVEHLDGHKVHVAAAGVIVPGHVVRLPGEGMPLFEHPDRHGDLFITVTVAFPKALTEKQKAAVRETFKGLHDEL</sequence>
<name>A0AAW1QLE4_9CHLO</name>
<feature type="chain" id="PRO_5043665543" description="J domain-containing protein" evidence="2">
    <location>
        <begin position="18"/>
        <end position="355"/>
    </location>
</feature>
<dbReference type="Gene3D" id="1.10.287.110">
    <property type="entry name" value="DnaJ domain"/>
    <property type="match status" value="1"/>
</dbReference>
<dbReference type="InterPro" id="IPR002939">
    <property type="entry name" value="DnaJ_C"/>
</dbReference>
<comment type="caution">
    <text evidence="4">The sequence shown here is derived from an EMBL/GenBank/DDBJ whole genome shotgun (WGS) entry which is preliminary data.</text>
</comment>
<evidence type="ECO:0000313" key="5">
    <source>
        <dbReference type="Proteomes" id="UP001445335"/>
    </source>
</evidence>
<reference evidence="4 5" key="1">
    <citation type="journal article" date="2024" name="Nat. Commun.">
        <title>Phylogenomics reveals the evolutionary origins of lichenization in chlorophyte algae.</title>
        <authorList>
            <person name="Puginier C."/>
            <person name="Libourel C."/>
            <person name="Otte J."/>
            <person name="Skaloud P."/>
            <person name="Haon M."/>
            <person name="Grisel S."/>
            <person name="Petersen M."/>
            <person name="Berrin J.G."/>
            <person name="Delaux P.M."/>
            <person name="Dal Grande F."/>
            <person name="Keller J."/>
        </authorList>
    </citation>
    <scope>NUCLEOTIDE SEQUENCE [LARGE SCALE GENOMIC DNA]</scope>
    <source>
        <strain evidence="4 5">SAG 245.80</strain>
    </source>
</reference>
<dbReference type="GO" id="GO:0051082">
    <property type="term" value="F:unfolded protein binding"/>
    <property type="evidence" value="ECO:0007669"/>
    <property type="project" value="InterPro"/>
</dbReference>
<dbReference type="AlphaFoldDB" id="A0AAW1QLE4"/>
<evidence type="ECO:0000256" key="2">
    <source>
        <dbReference type="SAM" id="SignalP"/>
    </source>
</evidence>
<dbReference type="Proteomes" id="UP001445335">
    <property type="component" value="Unassembled WGS sequence"/>
</dbReference>
<dbReference type="PROSITE" id="PS50076">
    <property type="entry name" value="DNAJ_2"/>
    <property type="match status" value="1"/>
</dbReference>
<dbReference type="PANTHER" id="PTHR44298">
    <property type="entry name" value="DNAJ HOMOLOG SUBFAMILY B MEMBER 11"/>
    <property type="match status" value="1"/>
</dbReference>
<dbReference type="Pfam" id="PF01556">
    <property type="entry name" value="DnaJ_C"/>
    <property type="match status" value="1"/>
</dbReference>
<protein>
    <recommendedName>
        <fullName evidence="3">J domain-containing protein</fullName>
    </recommendedName>
</protein>
<dbReference type="SUPFAM" id="SSF49493">
    <property type="entry name" value="HSP40/DnaJ peptide-binding domain"/>
    <property type="match status" value="2"/>
</dbReference>
<dbReference type="Pfam" id="PF00226">
    <property type="entry name" value="DnaJ"/>
    <property type="match status" value="1"/>
</dbReference>
<keyword evidence="5" id="KW-1185">Reference proteome</keyword>
<dbReference type="InterPro" id="IPR036869">
    <property type="entry name" value="J_dom_sf"/>
</dbReference>
<dbReference type="CDD" id="cd10747">
    <property type="entry name" value="DnaJ_C"/>
    <property type="match status" value="1"/>
</dbReference>
<evidence type="ECO:0000259" key="3">
    <source>
        <dbReference type="PROSITE" id="PS50076"/>
    </source>
</evidence>
<accession>A0AAW1QLE4</accession>
<dbReference type="PANTHER" id="PTHR44298:SF1">
    <property type="entry name" value="DNAJ HOMOLOG SUBFAMILY B MEMBER 11"/>
    <property type="match status" value="1"/>
</dbReference>
<dbReference type="PRINTS" id="PR00625">
    <property type="entry name" value="JDOMAIN"/>
</dbReference>
<dbReference type="SUPFAM" id="SSF46565">
    <property type="entry name" value="Chaperone J-domain"/>
    <property type="match status" value="1"/>
</dbReference>
<gene>
    <name evidence="4" type="ORF">WJX81_006521</name>
</gene>
<dbReference type="InterPro" id="IPR001623">
    <property type="entry name" value="DnaJ_domain"/>
</dbReference>
<dbReference type="Gene3D" id="2.60.260.20">
    <property type="entry name" value="Urease metallochaperone UreE, N-terminal domain"/>
    <property type="match status" value="2"/>
</dbReference>
<dbReference type="EMBL" id="JALJOU010000090">
    <property type="protein sequence ID" value="KAK9822213.1"/>
    <property type="molecule type" value="Genomic_DNA"/>
</dbReference>
<dbReference type="InterPro" id="IPR008971">
    <property type="entry name" value="HSP40/DnaJ_pept-bd"/>
</dbReference>
<proteinExistence type="predicted"/>
<evidence type="ECO:0000313" key="4">
    <source>
        <dbReference type="EMBL" id="KAK9822213.1"/>
    </source>
</evidence>
<dbReference type="GO" id="GO:0006457">
    <property type="term" value="P:protein folding"/>
    <property type="evidence" value="ECO:0007669"/>
    <property type="project" value="InterPro"/>
</dbReference>
<dbReference type="FunFam" id="2.60.260.20:FF:000013">
    <property type="entry name" value="DnaJ subfamily B member 11"/>
    <property type="match status" value="1"/>
</dbReference>
<dbReference type="SMART" id="SM00271">
    <property type="entry name" value="DnaJ"/>
    <property type="match status" value="1"/>
</dbReference>
<keyword evidence="1 2" id="KW-0732">Signal</keyword>
<dbReference type="InterPro" id="IPR051736">
    <property type="entry name" value="DnaJ-B11-like"/>
</dbReference>
<feature type="signal peptide" evidence="2">
    <location>
        <begin position="1"/>
        <end position="17"/>
    </location>
</feature>
<feature type="domain" description="J" evidence="3">
    <location>
        <begin position="19"/>
        <end position="88"/>
    </location>
</feature>
<evidence type="ECO:0000256" key="1">
    <source>
        <dbReference type="ARBA" id="ARBA00022729"/>
    </source>
</evidence>
<organism evidence="4 5">
    <name type="scientific">Elliptochloris bilobata</name>
    <dbReference type="NCBI Taxonomy" id="381761"/>
    <lineage>
        <taxon>Eukaryota</taxon>
        <taxon>Viridiplantae</taxon>
        <taxon>Chlorophyta</taxon>
        <taxon>core chlorophytes</taxon>
        <taxon>Trebouxiophyceae</taxon>
        <taxon>Trebouxiophyceae incertae sedis</taxon>
        <taxon>Elliptochloris clade</taxon>
        <taxon>Elliptochloris</taxon>
    </lineage>
</organism>
<dbReference type="CDD" id="cd06257">
    <property type="entry name" value="DnaJ"/>
    <property type="match status" value="1"/>
</dbReference>